<feature type="domain" description="Wall-associated receptor kinase galacturonan-binding" evidence="16">
    <location>
        <begin position="23"/>
        <end position="89"/>
    </location>
</feature>
<keyword evidence="7" id="KW-0479">Metal-binding</keyword>
<comment type="pathway">
    <text evidence="3">Protein modification; protein ubiquitination.</text>
</comment>
<keyword evidence="12" id="KW-1133">Transmembrane helix</keyword>
<keyword evidence="5" id="KW-0808">Transferase</keyword>
<comment type="caution">
    <text evidence="17">The sequence shown here is derived from an EMBL/GenBank/DDBJ whole genome shotgun (WGS) entry which is preliminary data.</text>
</comment>
<dbReference type="PANTHER" id="PTHR46279">
    <property type="entry name" value="RING/U-BOX SUPERFAMILY PROTEIN"/>
    <property type="match status" value="1"/>
</dbReference>
<dbReference type="Proteomes" id="UP000467840">
    <property type="component" value="Chromosome 4"/>
</dbReference>
<evidence type="ECO:0000256" key="6">
    <source>
        <dbReference type="ARBA" id="ARBA00022692"/>
    </source>
</evidence>
<comment type="catalytic activity">
    <reaction evidence="1">
        <text>S-ubiquitinyl-[E2 ubiquitin-conjugating enzyme]-L-cysteine + [acceptor protein]-L-lysine = [E2 ubiquitin-conjugating enzyme]-L-cysteine + N(6)-ubiquitinyl-[acceptor protein]-L-lysine.</text>
        <dbReference type="EC" id="2.3.2.27"/>
    </reaction>
</comment>
<evidence type="ECO:0000256" key="15">
    <source>
        <dbReference type="SAM" id="SignalP"/>
    </source>
</evidence>
<keyword evidence="8 15" id="KW-0732">Signal</keyword>
<dbReference type="GO" id="GO:0008270">
    <property type="term" value="F:zinc ion binding"/>
    <property type="evidence" value="ECO:0007669"/>
    <property type="project" value="UniProtKB-KW"/>
</dbReference>
<keyword evidence="10" id="KW-0833">Ubl conjugation pathway</keyword>
<gene>
    <name evidence="17" type="ORF">GH714_010389</name>
</gene>
<evidence type="ECO:0000256" key="12">
    <source>
        <dbReference type="ARBA" id="ARBA00022989"/>
    </source>
</evidence>
<feature type="chain" id="PRO_5025631148" description="RING-type E3 ubiquitin transferase" evidence="15">
    <location>
        <begin position="19"/>
        <end position="239"/>
    </location>
</feature>
<dbReference type="PANTHER" id="PTHR46279:SF9">
    <property type="entry name" value="OS01G0116300 PROTEIN"/>
    <property type="match status" value="1"/>
</dbReference>
<evidence type="ECO:0000256" key="11">
    <source>
        <dbReference type="ARBA" id="ARBA00022833"/>
    </source>
</evidence>
<dbReference type="Pfam" id="PF13947">
    <property type="entry name" value="GUB_WAK_bind"/>
    <property type="match status" value="1"/>
</dbReference>
<evidence type="ECO:0000259" key="16">
    <source>
        <dbReference type="Pfam" id="PF13947"/>
    </source>
</evidence>
<keyword evidence="6" id="KW-0812">Transmembrane</keyword>
<protein>
    <recommendedName>
        <fullName evidence="4">RING-type E3 ubiquitin transferase</fullName>
        <ecNumber evidence="4">2.3.2.27</ecNumber>
    </recommendedName>
</protein>
<evidence type="ECO:0000256" key="9">
    <source>
        <dbReference type="ARBA" id="ARBA00022771"/>
    </source>
</evidence>
<evidence type="ECO:0000256" key="10">
    <source>
        <dbReference type="ARBA" id="ARBA00022786"/>
    </source>
</evidence>
<dbReference type="GO" id="GO:0030247">
    <property type="term" value="F:polysaccharide binding"/>
    <property type="evidence" value="ECO:0007669"/>
    <property type="project" value="InterPro"/>
</dbReference>
<keyword evidence="13" id="KW-0472">Membrane</keyword>
<evidence type="ECO:0000256" key="7">
    <source>
        <dbReference type="ARBA" id="ARBA00022723"/>
    </source>
</evidence>
<name>A0A6A6LI28_HEVBR</name>
<evidence type="ECO:0000256" key="8">
    <source>
        <dbReference type="ARBA" id="ARBA00022729"/>
    </source>
</evidence>
<dbReference type="EMBL" id="JAAGAX010000010">
    <property type="protein sequence ID" value="KAF2300175.1"/>
    <property type="molecule type" value="Genomic_DNA"/>
</dbReference>
<dbReference type="EC" id="2.3.2.27" evidence="4"/>
<comment type="similarity">
    <text evidence="14">Belongs to the RING-type zinc finger family. ATL subfamily.</text>
</comment>
<reference evidence="17 18" key="1">
    <citation type="journal article" date="2020" name="Mol. Plant">
        <title>The Chromosome-Based Rubber Tree Genome Provides New Insights into Spurge Genome Evolution and Rubber Biosynthesis.</title>
        <authorList>
            <person name="Liu J."/>
            <person name="Shi C."/>
            <person name="Shi C.C."/>
            <person name="Li W."/>
            <person name="Zhang Q.J."/>
            <person name="Zhang Y."/>
            <person name="Li K."/>
            <person name="Lu H.F."/>
            <person name="Shi C."/>
            <person name="Zhu S.T."/>
            <person name="Xiao Z.Y."/>
            <person name="Nan H."/>
            <person name="Yue Y."/>
            <person name="Zhu X.G."/>
            <person name="Wu Y."/>
            <person name="Hong X.N."/>
            <person name="Fan G.Y."/>
            <person name="Tong Y."/>
            <person name="Zhang D."/>
            <person name="Mao C.L."/>
            <person name="Liu Y.L."/>
            <person name="Hao S.J."/>
            <person name="Liu W.Q."/>
            <person name="Lv M.Q."/>
            <person name="Zhang H.B."/>
            <person name="Liu Y."/>
            <person name="Hu-Tang G.R."/>
            <person name="Wang J.P."/>
            <person name="Wang J.H."/>
            <person name="Sun Y.H."/>
            <person name="Ni S.B."/>
            <person name="Chen W.B."/>
            <person name="Zhang X.C."/>
            <person name="Jiao Y.N."/>
            <person name="Eichler E.E."/>
            <person name="Li G.H."/>
            <person name="Liu X."/>
            <person name="Gao L.Z."/>
        </authorList>
    </citation>
    <scope>NUCLEOTIDE SEQUENCE [LARGE SCALE GENOMIC DNA]</scope>
    <source>
        <strain evidence="18">cv. GT1</strain>
        <tissue evidence="17">Leaf</tissue>
    </source>
</reference>
<evidence type="ECO:0000313" key="17">
    <source>
        <dbReference type="EMBL" id="KAF2300175.1"/>
    </source>
</evidence>
<dbReference type="GO" id="GO:0061630">
    <property type="term" value="F:ubiquitin protein ligase activity"/>
    <property type="evidence" value="ECO:0007669"/>
    <property type="project" value="UniProtKB-EC"/>
</dbReference>
<evidence type="ECO:0000256" key="5">
    <source>
        <dbReference type="ARBA" id="ARBA00022679"/>
    </source>
</evidence>
<keyword evidence="9" id="KW-0863">Zinc-finger</keyword>
<dbReference type="GO" id="GO:0016020">
    <property type="term" value="C:membrane"/>
    <property type="evidence" value="ECO:0007669"/>
    <property type="project" value="UniProtKB-SubCell"/>
</dbReference>
<evidence type="ECO:0000256" key="13">
    <source>
        <dbReference type="ARBA" id="ARBA00023136"/>
    </source>
</evidence>
<evidence type="ECO:0000256" key="1">
    <source>
        <dbReference type="ARBA" id="ARBA00000900"/>
    </source>
</evidence>
<dbReference type="AlphaFoldDB" id="A0A6A6LI28"/>
<dbReference type="InterPro" id="IPR025287">
    <property type="entry name" value="WAK_GUB"/>
</dbReference>
<evidence type="ECO:0000313" key="18">
    <source>
        <dbReference type="Proteomes" id="UP000467840"/>
    </source>
</evidence>
<proteinExistence type="inferred from homology"/>
<comment type="subcellular location">
    <subcellularLocation>
        <location evidence="2">Membrane</location>
        <topology evidence="2">Single-pass membrane protein</topology>
    </subcellularLocation>
</comment>
<keyword evidence="18" id="KW-1185">Reference proteome</keyword>
<keyword evidence="11" id="KW-0862">Zinc</keyword>
<evidence type="ECO:0000256" key="3">
    <source>
        <dbReference type="ARBA" id="ARBA00004906"/>
    </source>
</evidence>
<accession>A0A6A6LI28</accession>
<feature type="signal peptide" evidence="15">
    <location>
        <begin position="1"/>
        <end position="18"/>
    </location>
</feature>
<sequence length="239" mass="27119">MVACLFLLSIFFVHHAVGLNDHCSKSSCGMQGPPVRFPFRIKGRQPLHCGYPAAGFDLSCTEKSHTVLELPNSWKLLVQAIDYEFQEIYATYLDGFCLPRRLLFNSNLSDISPFFFMDGLYYSYNLFNCSSQKEHYSLRPVSCLSDLRYHVYAISSHASFQDLVPLLSCSKLHNISIVAEYVSIHRKVLQLKWNSPECSYCEAKGKYCRLKSNTIVSETECYGIIKPTKGSAIKFMATG</sequence>
<evidence type="ECO:0000256" key="2">
    <source>
        <dbReference type="ARBA" id="ARBA00004167"/>
    </source>
</evidence>
<evidence type="ECO:0000256" key="4">
    <source>
        <dbReference type="ARBA" id="ARBA00012483"/>
    </source>
</evidence>
<dbReference type="InterPro" id="IPR046948">
    <property type="entry name" value="ATL20-22-like"/>
</dbReference>
<organism evidence="17 18">
    <name type="scientific">Hevea brasiliensis</name>
    <name type="common">Para rubber tree</name>
    <name type="synonym">Siphonia brasiliensis</name>
    <dbReference type="NCBI Taxonomy" id="3981"/>
    <lineage>
        <taxon>Eukaryota</taxon>
        <taxon>Viridiplantae</taxon>
        <taxon>Streptophyta</taxon>
        <taxon>Embryophyta</taxon>
        <taxon>Tracheophyta</taxon>
        <taxon>Spermatophyta</taxon>
        <taxon>Magnoliopsida</taxon>
        <taxon>eudicotyledons</taxon>
        <taxon>Gunneridae</taxon>
        <taxon>Pentapetalae</taxon>
        <taxon>rosids</taxon>
        <taxon>fabids</taxon>
        <taxon>Malpighiales</taxon>
        <taxon>Euphorbiaceae</taxon>
        <taxon>Crotonoideae</taxon>
        <taxon>Micrandreae</taxon>
        <taxon>Hevea</taxon>
    </lineage>
</organism>
<evidence type="ECO:0000256" key="14">
    <source>
        <dbReference type="ARBA" id="ARBA00024209"/>
    </source>
</evidence>